<evidence type="ECO:0000256" key="2">
    <source>
        <dbReference type="SAM" id="SignalP"/>
    </source>
</evidence>
<dbReference type="EMBL" id="NIPO01000003">
    <property type="protein sequence ID" value="PJR03006.1"/>
    <property type="molecule type" value="Genomic_DNA"/>
</dbReference>
<evidence type="ECO:0000313" key="5">
    <source>
        <dbReference type="Proteomes" id="UP000231960"/>
    </source>
</evidence>
<feature type="signal peptide" evidence="2">
    <location>
        <begin position="1"/>
        <end position="19"/>
    </location>
</feature>
<accession>A0A2M9R2C3</accession>
<dbReference type="OrthoDB" id="1373043at2"/>
<name>A0A2M9R2C3_9FLAO</name>
<dbReference type="NCBIfam" id="TIGR04183">
    <property type="entry name" value="Por_Secre_tail"/>
    <property type="match status" value="1"/>
</dbReference>
<evidence type="ECO:0000259" key="3">
    <source>
        <dbReference type="Pfam" id="PF18962"/>
    </source>
</evidence>
<sequence length="332" mass="35962">MKKITCMLFALLSVMIVSAQGLETFDNATELPGNSYSDGSFVGNDGITWEYTEARDEGSYPITEEGIMLRNNNEGGNLTATIQGGIGNFSVDTRKAFTGGGARGLELLINGVLIGDEFVLNFESGEDPTIYPFEVNDINIEGEFTIEIRATGAQITLDNIEWTGYSEVEPCDLDAPSGDAEQTLDEGQTLADLIITGEEDAIFTWYADADLENELPADTPAEDNTTYFVTQTVGDCTSDDALAVTVTLTTSANDFDKQAFKVYPNPTKDFFHISYNEEITDVAVINTLGQTVITKAVNATTTQIDMSALPTGNYFVKVNINGTIQTVKVSKQ</sequence>
<dbReference type="Proteomes" id="UP000231960">
    <property type="component" value="Unassembled WGS sequence"/>
</dbReference>
<organism evidence="4 5">
    <name type="scientific">Avrilella dinanensis</name>
    <dbReference type="NCBI Taxonomy" id="2008672"/>
    <lineage>
        <taxon>Bacteria</taxon>
        <taxon>Pseudomonadati</taxon>
        <taxon>Bacteroidota</taxon>
        <taxon>Flavobacteriia</taxon>
        <taxon>Flavobacteriales</taxon>
        <taxon>Flavobacteriaceae</taxon>
        <taxon>Avrilella</taxon>
    </lineage>
</organism>
<protein>
    <recommendedName>
        <fullName evidence="3">Secretion system C-terminal sorting domain-containing protein</fullName>
    </recommendedName>
</protein>
<dbReference type="Pfam" id="PF18962">
    <property type="entry name" value="Por_Secre_tail"/>
    <property type="match status" value="1"/>
</dbReference>
<proteinExistence type="predicted"/>
<evidence type="ECO:0000313" key="4">
    <source>
        <dbReference type="EMBL" id="PJR03006.1"/>
    </source>
</evidence>
<evidence type="ECO:0000256" key="1">
    <source>
        <dbReference type="ARBA" id="ARBA00022729"/>
    </source>
</evidence>
<keyword evidence="5" id="KW-1185">Reference proteome</keyword>
<feature type="domain" description="Secretion system C-terminal sorting" evidence="3">
    <location>
        <begin position="262"/>
        <end position="328"/>
    </location>
</feature>
<feature type="chain" id="PRO_5014942241" description="Secretion system C-terminal sorting domain-containing protein" evidence="2">
    <location>
        <begin position="20"/>
        <end position="332"/>
    </location>
</feature>
<dbReference type="InterPro" id="IPR026444">
    <property type="entry name" value="Secre_tail"/>
</dbReference>
<dbReference type="AlphaFoldDB" id="A0A2M9R2C3"/>
<keyword evidence="1 2" id="KW-0732">Signal</keyword>
<gene>
    <name evidence="4" type="ORF">CDL10_11105</name>
</gene>
<reference evidence="4 5" key="1">
    <citation type="submission" date="2017-06" db="EMBL/GenBank/DDBJ databases">
        <title>Description of Avrilella dinanensis gen. nov. sp. nov.</title>
        <authorList>
            <person name="Leyer C."/>
            <person name="Sassi M."/>
            <person name="Minet J."/>
            <person name="Kayal S."/>
            <person name="Cattoir V."/>
        </authorList>
    </citation>
    <scope>NUCLEOTIDE SEQUENCE [LARGE SCALE GENOMIC DNA]</scope>
    <source>
        <strain evidence="4 5">UR159</strain>
    </source>
</reference>
<comment type="caution">
    <text evidence="4">The sequence shown here is derived from an EMBL/GenBank/DDBJ whole genome shotgun (WGS) entry which is preliminary data.</text>
</comment>
<dbReference type="RefSeq" id="WP_100678745.1">
    <property type="nucleotide sequence ID" value="NZ_NIPO01000003.1"/>
</dbReference>